<dbReference type="EMBL" id="JAWJWF010000001">
    <property type="protein sequence ID" value="KAK6642201.1"/>
    <property type="molecule type" value="Genomic_DNA"/>
</dbReference>
<sequence>MLTHFCTVGLIMTFTNVKYSANGVSVHLQYSDKQPAVGYSHKENEESKPAIWEMKREKVFRNTSSLLDGPFRLVRYDKNENMRNVLMGKMYVRTLAKRPGMGQEGSSAKALRTTSMNKNYGRYVYMPTSKIKTRGRKRKPSGGATSVRSLYSHLKETPSLTSSLSQANREPTEFPSNHNPVYSGVSDYCKLIENYKAFREKYSGAKEQNFDYGINEYLNLVSNDRNDMTNKIRGYF</sequence>
<protein>
    <submittedName>
        <fullName evidence="2">Uncharacterized protein</fullName>
    </submittedName>
</protein>
<gene>
    <name evidence="2" type="ORF">RUM44_013924</name>
</gene>
<proteinExistence type="predicted"/>
<accession>A0ABR1BJ66</accession>
<organism evidence="2 3">
    <name type="scientific">Polyplax serrata</name>
    <name type="common">Common mouse louse</name>
    <dbReference type="NCBI Taxonomy" id="468196"/>
    <lineage>
        <taxon>Eukaryota</taxon>
        <taxon>Metazoa</taxon>
        <taxon>Ecdysozoa</taxon>
        <taxon>Arthropoda</taxon>
        <taxon>Hexapoda</taxon>
        <taxon>Insecta</taxon>
        <taxon>Pterygota</taxon>
        <taxon>Neoptera</taxon>
        <taxon>Paraneoptera</taxon>
        <taxon>Psocodea</taxon>
        <taxon>Troctomorpha</taxon>
        <taxon>Phthiraptera</taxon>
        <taxon>Anoplura</taxon>
        <taxon>Polyplacidae</taxon>
        <taxon>Polyplax</taxon>
    </lineage>
</organism>
<keyword evidence="3" id="KW-1185">Reference proteome</keyword>
<name>A0ABR1BJ66_POLSC</name>
<evidence type="ECO:0000256" key="1">
    <source>
        <dbReference type="SAM" id="MobiDB-lite"/>
    </source>
</evidence>
<dbReference type="Proteomes" id="UP001359485">
    <property type="component" value="Unassembled WGS sequence"/>
</dbReference>
<feature type="region of interest" description="Disordered" evidence="1">
    <location>
        <begin position="132"/>
        <end position="179"/>
    </location>
</feature>
<feature type="compositionally biased region" description="Polar residues" evidence="1">
    <location>
        <begin position="158"/>
        <end position="179"/>
    </location>
</feature>
<comment type="caution">
    <text evidence="2">The sequence shown here is derived from an EMBL/GenBank/DDBJ whole genome shotgun (WGS) entry which is preliminary data.</text>
</comment>
<evidence type="ECO:0000313" key="3">
    <source>
        <dbReference type="Proteomes" id="UP001359485"/>
    </source>
</evidence>
<reference evidence="2 3" key="1">
    <citation type="submission" date="2023-09" db="EMBL/GenBank/DDBJ databases">
        <title>Genomes of two closely related lineages of the louse Polyplax serrata with different host specificities.</title>
        <authorList>
            <person name="Martinu J."/>
            <person name="Tarabai H."/>
            <person name="Stefka J."/>
            <person name="Hypsa V."/>
        </authorList>
    </citation>
    <scope>NUCLEOTIDE SEQUENCE [LARGE SCALE GENOMIC DNA]</scope>
    <source>
        <strain evidence="2">98ZLc_SE</strain>
    </source>
</reference>
<evidence type="ECO:0000313" key="2">
    <source>
        <dbReference type="EMBL" id="KAK6642201.1"/>
    </source>
</evidence>